<dbReference type="NCBIfam" id="TIGR03057">
    <property type="entry name" value="xxxLxxG_by_4"/>
    <property type="match status" value="6"/>
</dbReference>
<feature type="transmembrane region" description="Helical" evidence="5">
    <location>
        <begin position="17"/>
        <end position="41"/>
    </location>
</feature>
<dbReference type="PANTHER" id="PTHR43077">
    <property type="entry name" value="TRANSPORT PERMEASE YVFS-RELATED"/>
    <property type="match status" value="1"/>
</dbReference>
<dbReference type="GO" id="GO:0016020">
    <property type="term" value="C:membrane"/>
    <property type="evidence" value="ECO:0007669"/>
    <property type="project" value="UniProtKB-SubCell"/>
</dbReference>
<dbReference type="AlphaFoldDB" id="A0A3S4CEV9"/>
<evidence type="ECO:0000256" key="1">
    <source>
        <dbReference type="ARBA" id="ARBA00004141"/>
    </source>
</evidence>
<dbReference type="NCBIfam" id="TIGR03061">
    <property type="entry name" value="pip_yhgE_Nterm"/>
    <property type="match status" value="1"/>
</dbReference>
<keyword evidence="4 5" id="KW-0472">Membrane</keyword>
<gene>
    <name evidence="7" type="ORF">ELQ92_03835</name>
</gene>
<protein>
    <submittedName>
        <fullName evidence="7">YhgE/Pip domain-containing protein</fullName>
    </submittedName>
</protein>
<dbReference type="Gene3D" id="1.10.287.950">
    <property type="entry name" value="Methyl-accepting chemotaxis protein"/>
    <property type="match status" value="2"/>
</dbReference>
<dbReference type="InterPro" id="IPR051328">
    <property type="entry name" value="T7SS_ABC-Transporter"/>
</dbReference>
<evidence type="ECO:0000256" key="3">
    <source>
        <dbReference type="ARBA" id="ARBA00022989"/>
    </source>
</evidence>
<feature type="transmembrane region" description="Helical" evidence="5">
    <location>
        <begin position="546"/>
        <end position="570"/>
    </location>
</feature>
<dbReference type="InterPro" id="IPR023908">
    <property type="entry name" value="xxxLxxG_rpt"/>
</dbReference>
<dbReference type="RefSeq" id="WP_128497628.1">
    <property type="nucleotide sequence ID" value="NZ_RZNC01000001.1"/>
</dbReference>
<comment type="caution">
    <text evidence="7">The sequence shown here is derived from an EMBL/GenBank/DDBJ whole genome shotgun (WGS) entry which is preliminary data.</text>
</comment>
<dbReference type="GO" id="GO:0140359">
    <property type="term" value="F:ABC-type transporter activity"/>
    <property type="evidence" value="ECO:0007669"/>
    <property type="project" value="InterPro"/>
</dbReference>
<dbReference type="OrthoDB" id="9811483at2"/>
<feature type="transmembrane region" description="Helical" evidence="5">
    <location>
        <begin position="625"/>
        <end position="648"/>
    </location>
</feature>
<dbReference type="SUPFAM" id="SSF58104">
    <property type="entry name" value="Methyl-accepting chemotaxis protein (MCP) signaling domain"/>
    <property type="match status" value="1"/>
</dbReference>
<evidence type="ECO:0000259" key="6">
    <source>
        <dbReference type="Pfam" id="PF12698"/>
    </source>
</evidence>
<feature type="transmembrane region" description="Helical" evidence="5">
    <location>
        <begin position="510"/>
        <end position="534"/>
    </location>
</feature>
<sequence length="672" mass="67433">MSTPVSFLERAGSPRRIGWASIVGIILVPLVVAGILVWALWDPQDRLPQVTAAIVNADEPVEIDGQQVPLGRQLSAGLVSNDDPNYDWVITDEEDADAGLADGSYVAVVTIPENFSEAATSVGGDAEDAEQATIDVTTSDRTRLVDDALTATITSTAASLTGRELTTSYLENIYLGFNTLGDQLGEAADGAQQTAEGADELASGADELATGTAELATGADTLATGADGIASGARGLADGASQLNDGAQSLASGLRQIADGTAELPSQADADVLADGVSGLATAFPALVSAGAEGLRTQAQAARGFAETCDGSQEFCKRLDQYAAGLEAAVAEPVDGQVTQLVANASTIGAGAAGIVRNAPSLASGIAQSADGAAQVASGTAQLSSGASQLSSGATQYADGVDQYADGVRQLAGGTTTLAEGTGQLADGVGQLADGLDEAVDALPTYNESERENLASVVADPVAADGGGVDFGSKGAPFYAVLALWLGAFASFILLRAVPTTLVGSTRSSVGLVLRSFLPAGIAGAIQGVLVAGVLQFQLEFGIAEWFGFAGLLALTGVAFAAVMQALVAVFHGGGRFIAMIVALVTLATGIVATVPDALDAVFGFLPVAPAQEAIRAIAADTTGLAPAIVGLVLWTLAALIVSTIRVATERTVPARRFTPTAPATTASPTTA</sequence>
<dbReference type="InterPro" id="IPR017500">
    <property type="entry name" value="Phage_infect_YhgE_N"/>
</dbReference>
<dbReference type="Pfam" id="PF12698">
    <property type="entry name" value="ABC2_membrane_3"/>
    <property type="match status" value="1"/>
</dbReference>
<dbReference type="InterPro" id="IPR013525">
    <property type="entry name" value="ABC2_TM"/>
</dbReference>
<dbReference type="Proteomes" id="UP000288603">
    <property type="component" value="Unassembled WGS sequence"/>
</dbReference>
<feature type="domain" description="ABC-2 type transporter transmembrane" evidence="6">
    <location>
        <begin position="19"/>
        <end position="157"/>
    </location>
</feature>
<dbReference type="EMBL" id="RZNC01000001">
    <property type="protein sequence ID" value="RWZ68359.1"/>
    <property type="molecule type" value="Genomic_DNA"/>
</dbReference>
<evidence type="ECO:0000256" key="5">
    <source>
        <dbReference type="SAM" id="Phobius"/>
    </source>
</evidence>
<feature type="transmembrane region" description="Helical" evidence="5">
    <location>
        <begin position="478"/>
        <end position="498"/>
    </location>
</feature>
<dbReference type="PANTHER" id="PTHR43077:SF10">
    <property type="entry name" value="TRANSPORT PERMEASE PROTEIN"/>
    <property type="match status" value="1"/>
</dbReference>
<keyword evidence="3 5" id="KW-1133">Transmembrane helix</keyword>
<evidence type="ECO:0000313" key="7">
    <source>
        <dbReference type="EMBL" id="RWZ68359.1"/>
    </source>
</evidence>
<feature type="transmembrane region" description="Helical" evidence="5">
    <location>
        <begin position="577"/>
        <end position="595"/>
    </location>
</feature>
<evidence type="ECO:0000313" key="8">
    <source>
        <dbReference type="Proteomes" id="UP000288603"/>
    </source>
</evidence>
<proteinExistence type="predicted"/>
<accession>A0A3S4CEV9</accession>
<organism evidence="7 8">
    <name type="scientific">Labedella populi</name>
    <dbReference type="NCBI Taxonomy" id="2498850"/>
    <lineage>
        <taxon>Bacteria</taxon>
        <taxon>Bacillati</taxon>
        <taxon>Actinomycetota</taxon>
        <taxon>Actinomycetes</taxon>
        <taxon>Micrococcales</taxon>
        <taxon>Microbacteriaceae</taxon>
        <taxon>Labedella</taxon>
    </lineage>
</organism>
<reference evidence="7 8" key="1">
    <citation type="submission" date="2018-12" db="EMBL/GenBank/DDBJ databases">
        <authorList>
            <person name="Li F."/>
        </authorList>
    </citation>
    <scope>NUCLEOTIDE SEQUENCE [LARGE SCALE GENOMIC DNA]</scope>
    <source>
        <strain evidence="7 8">8H24J-4-2</strain>
    </source>
</reference>
<keyword evidence="8" id="KW-1185">Reference proteome</keyword>
<evidence type="ECO:0000256" key="4">
    <source>
        <dbReference type="ARBA" id="ARBA00023136"/>
    </source>
</evidence>
<keyword evidence="2 5" id="KW-0812">Transmembrane</keyword>
<comment type="subcellular location">
    <subcellularLocation>
        <location evidence="1">Membrane</location>
        <topology evidence="1">Multi-pass membrane protein</topology>
    </subcellularLocation>
</comment>
<name>A0A3S4CEV9_9MICO</name>
<evidence type="ECO:0000256" key="2">
    <source>
        <dbReference type="ARBA" id="ARBA00022692"/>
    </source>
</evidence>